<organism evidence="4 5">
    <name type="scientific">Sphingobium boeckii</name>
    <dbReference type="NCBI Taxonomy" id="1082345"/>
    <lineage>
        <taxon>Bacteria</taxon>
        <taxon>Pseudomonadati</taxon>
        <taxon>Pseudomonadota</taxon>
        <taxon>Alphaproteobacteria</taxon>
        <taxon>Sphingomonadales</taxon>
        <taxon>Sphingomonadaceae</taxon>
        <taxon>Sphingobium</taxon>
    </lineage>
</organism>
<dbReference type="CDD" id="cd07341">
    <property type="entry name" value="M56_BlaR1_MecR1_like"/>
    <property type="match status" value="1"/>
</dbReference>
<dbReference type="RefSeq" id="WP_184017024.1">
    <property type="nucleotide sequence ID" value="NZ_JACIJC010000002.1"/>
</dbReference>
<feature type="transmembrane region" description="Helical" evidence="2">
    <location>
        <begin position="278"/>
        <end position="302"/>
    </location>
</feature>
<protein>
    <submittedName>
        <fullName evidence="4">Beta-lactamase regulating signal transducer with metallopeptidase domain</fullName>
    </submittedName>
</protein>
<evidence type="ECO:0000313" key="4">
    <source>
        <dbReference type="EMBL" id="MBB5685584.1"/>
    </source>
</evidence>
<keyword evidence="2" id="KW-1133">Transmembrane helix</keyword>
<dbReference type="PANTHER" id="PTHR34978:SF3">
    <property type="entry name" value="SLR0241 PROTEIN"/>
    <property type="match status" value="1"/>
</dbReference>
<gene>
    <name evidence="4" type="ORF">FHS49_001592</name>
</gene>
<evidence type="ECO:0000313" key="5">
    <source>
        <dbReference type="Proteomes" id="UP000549617"/>
    </source>
</evidence>
<keyword evidence="2" id="KW-0812">Transmembrane</keyword>
<dbReference type="InterPro" id="IPR008756">
    <property type="entry name" value="Peptidase_M56"/>
</dbReference>
<feature type="transmembrane region" description="Helical" evidence="2">
    <location>
        <begin position="34"/>
        <end position="51"/>
    </location>
</feature>
<dbReference type="InterPro" id="IPR052173">
    <property type="entry name" value="Beta-lactam_resp_regulator"/>
</dbReference>
<sequence>MTGWILETLIASTLLMGLVLLVRDRVATRFGARIAYLLWLLPALRMILPPLPESFGPPPLAHIPVIVDISAFAVPGGEPMGAVPAEQAFPWLMAMLALWLAGAVVHLSWHLISYRRFVRAALDDCTDLPELDVRGIEVCASRAVEGPFAAGIFLPRIVLPHDYRTRYSAEELRLAMRHEAIHHDRGDIPVNLLALAMLSLHWFNPLAHRAWRAFRTDQELACDAIVLEGASGAERHSYGLALVKSACTRTPVAACSLNPRDQLKKRLRMMRGGGERRLSGTMLAAMLVGGGLIATASGGIAAETTREMRREMKEKVIVPAVEAVGMATPPMPVIAPEPLEPMAAPPPPEPADVWPPEASAEMHAGMENARKAQEEGLKQAEQARRAADMARRAAEVEMRRMQVDHSAGTALVSNGSGAFAFSTPGDCQAGDGKASVAVSGGAGKAQRTYISVCGAGMSEAKIARVTLDALTSARRALAEDGALNRDHRTRALAGMDREIARLKDEVMGLR</sequence>
<evidence type="ECO:0000256" key="1">
    <source>
        <dbReference type="SAM" id="Coils"/>
    </source>
</evidence>
<keyword evidence="2" id="KW-0472">Membrane</keyword>
<feature type="transmembrane region" description="Helical" evidence="2">
    <location>
        <begin position="6"/>
        <end position="22"/>
    </location>
</feature>
<keyword evidence="1" id="KW-0175">Coiled coil</keyword>
<dbReference type="PANTHER" id="PTHR34978">
    <property type="entry name" value="POSSIBLE SENSOR-TRANSDUCER PROTEIN BLAR"/>
    <property type="match status" value="1"/>
</dbReference>
<evidence type="ECO:0000256" key="2">
    <source>
        <dbReference type="SAM" id="Phobius"/>
    </source>
</evidence>
<feature type="domain" description="Peptidase M56" evidence="3">
    <location>
        <begin position="6"/>
        <end position="269"/>
    </location>
</feature>
<evidence type="ECO:0000259" key="3">
    <source>
        <dbReference type="Pfam" id="PF05569"/>
    </source>
</evidence>
<proteinExistence type="predicted"/>
<dbReference type="AlphaFoldDB" id="A0A7W9AHJ2"/>
<feature type="coiled-coil region" evidence="1">
    <location>
        <begin position="363"/>
        <end position="397"/>
    </location>
</feature>
<name>A0A7W9AHJ2_9SPHN</name>
<dbReference type="Proteomes" id="UP000549617">
    <property type="component" value="Unassembled WGS sequence"/>
</dbReference>
<reference evidence="4 5" key="1">
    <citation type="submission" date="2020-08" db="EMBL/GenBank/DDBJ databases">
        <title>Genomic Encyclopedia of Type Strains, Phase IV (KMG-IV): sequencing the most valuable type-strain genomes for metagenomic binning, comparative biology and taxonomic classification.</title>
        <authorList>
            <person name="Goeker M."/>
        </authorList>
    </citation>
    <scope>NUCLEOTIDE SEQUENCE [LARGE SCALE GENOMIC DNA]</scope>
    <source>
        <strain evidence="4 5">DSM 25079</strain>
    </source>
</reference>
<keyword evidence="5" id="KW-1185">Reference proteome</keyword>
<dbReference type="Pfam" id="PF05569">
    <property type="entry name" value="Peptidase_M56"/>
    <property type="match status" value="1"/>
</dbReference>
<dbReference type="EMBL" id="JACIJC010000002">
    <property type="protein sequence ID" value="MBB5685584.1"/>
    <property type="molecule type" value="Genomic_DNA"/>
</dbReference>
<feature type="transmembrane region" description="Helical" evidence="2">
    <location>
        <begin position="88"/>
        <end position="109"/>
    </location>
</feature>
<comment type="caution">
    <text evidence="4">The sequence shown here is derived from an EMBL/GenBank/DDBJ whole genome shotgun (WGS) entry which is preliminary data.</text>
</comment>
<accession>A0A7W9AHJ2</accession>